<feature type="region of interest" description="Disordered" evidence="18">
    <location>
        <begin position="210"/>
        <end position="250"/>
    </location>
</feature>
<feature type="transmembrane region" description="Helical" evidence="19">
    <location>
        <begin position="290"/>
        <end position="310"/>
    </location>
</feature>
<sequence>MRLRRSSLGPTSFLVTLIPFTTAINLDCARARADGLTFDLSALGGPKTVFHTTDDVYPTYTETAFTIDICQPLIKTGPKLEDCPNGSQGMVAMIGIQFQPQQIIALTSQSLILHLNPVCGIATLVNYVEEKNETSKIIPIAGAYTTSGAGGGGQLDPKWTRLSTSSIQSDREKEGIRLKMGGGSFPPKDGTPQKAVVEFLCDRKNETEEQRRAFSLKDAEEGDDEGNDKGGKSDEEKRAEELTDDGKGGTLRFQSYEKVGDNEVLSLEWKTRYACEDNKDSGSKSSSGHWGFFTWFIIIVFLAVAAYLIFGSWLNYNRYSARGWDLVPHSETLRDIPYIFKDWMRRVVSTVQGGGSRGGYSAV</sequence>
<evidence type="ECO:0000313" key="22">
    <source>
        <dbReference type="EMBL" id="CAF9938896.1"/>
    </source>
</evidence>
<feature type="signal peptide" evidence="20">
    <location>
        <begin position="1"/>
        <end position="23"/>
    </location>
</feature>
<evidence type="ECO:0000256" key="6">
    <source>
        <dbReference type="ARBA" id="ARBA00013776"/>
    </source>
</evidence>
<evidence type="ECO:0000256" key="12">
    <source>
        <dbReference type="ARBA" id="ARBA00023006"/>
    </source>
</evidence>
<dbReference type="OrthoDB" id="29460at2759"/>
<dbReference type="GO" id="GO:0015031">
    <property type="term" value="P:protein transport"/>
    <property type="evidence" value="ECO:0007669"/>
    <property type="project" value="UniProtKB-KW"/>
</dbReference>
<name>A0A8H3PDE9_9LECA</name>
<dbReference type="GO" id="GO:0034045">
    <property type="term" value="C:phagophore assembly site membrane"/>
    <property type="evidence" value="ECO:0007669"/>
    <property type="project" value="UniProtKB-SubCell"/>
</dbReference>
<keyword evidence="17" id="KW-0968">Cytoplasmic vesicle</keyword>
<evidence type="ECO:0000256" key="10">
    <source>
        <dbReference type="ARBA" id="ARBA00022927"/>
    </source>
</evidence>
<feature type="chain" id="PRO_5034720698" description="Autophagy-related protein 27" evidence="20">
    <location>
        <begin position="24"/>
        <end position="363"/>
    </location>
</feature>
<evidence type="ECO:0000256" key="13">
    <source>
        <dbReference type="ARBA" id="ARBA00023034"/>
    </source>
</evidence>
<evidence type="ECO:0000256" key="1">
    <source>
        <dbReference type="ARBA" id="ARBA00004304"/>
    </source>
</evidence>
<dbReference type="AlphaFoldDB" id="A0A8H3PDE9"/>
<dbReference type="GO" id="GO:0030659">
    <property type="term" value="C:cytoplasmic vesicle membrane"/>
    <property type="evidence" value="ECO:0007669"/>
    <property type="project" value="UniProtKB-SubCell"/>
</dbReference>
<keyword evidence="9 20" id="KW-0732">Signal</keyword>
<dbReference type="PROSITE" id="PS51914">
    <property type="entry name" value="MRH"/>
    <property type="match status" value="1"/>
</dbReference>
<accession>A0A8H3PDE9</accession>
<keyword evidence="12" id="KW-0072">Autophagy</keyword>
<gene>
    <name evidence="22" type="ORF">HETSPECPRED_001416</name>
</gene>
<feature type="compositionally biased region" description="Basic and acidic residues" evidence="18">
    <location>
        <begin position="227"/>
        <end position="247"/>
    </location>
</feature>
<proteinExistence type="inferred from homology"/>
<dbReference type="GO" id="GO:0000139">
    <property type="term" value="C:Golgi membrane"/>
    <property type="evidence" value="ECO:0007669"/>
    <property type="project" value="UniProtKB-SubCell"/>
</dbReference>
<evidence type="ECO:0000256" key="18">
    <source>
        <dbReference type="SAM" id="MobiDB-lite"/>
    </source>
</evidence>
<evidence type="ECO:0000256" key="7">
    <source>
        <dbReference type="ARBA" id="ARBA00022448"/>
    </source>
</evidence>
<comment type="similarity">
    <text evidence="5">Belongs to the ATG27 family.</text>
</comment>
<organism evidence="22 23">
    <name type="scientific">Heterodermia speciosa</name>
    <dbReference type="NCBI Taxonomy" id="116794"/>
    <lineage>
        <taxon>Eukaryota</taxon>
        <taxon>Fungi</taxon>
        <taxon>Dikarya</taxon>
        <taxon>Ascomycota</taxon>
        <taxon>Pezizomycotina</taxon>
        <taxon>Lecanoromycetes</taxon>
        <taxon>OSLEUM clade</taxon>
        <taxon>Lecanoromycetidae</taxon>
        <taxon>Caliciales</taxon>
        <taxon>Physciaceae</taxon>
        <taxon>Heterodermia</taxon>
    </lineage>
</organism>
<protein>
    <recommendedName>
        <fullName evidence="6">Autophagy-related protein 27</fullName>
    </recommendedName>
</protein>
<dbReference type="PANTHER" id="PTHR15071:SF13">
    <property type="entry name" value="AUTOPHAGY-RELATED PROTEIN 27"/>
    <property type="match status" value="1"/>
</dbReference>
<comment type="subcellular location">
    <subcellularLocation>
        <location evidence="2">Cytoplasmic vesicle membrane</location>
        <topology evidence="2">Single-pass type I membrane protein</topology>
    </subcellularLocation>
    <subcellularLocation>
        <location evidence="4">Golgi apparatus membrane</location>
        <topology evidence="4">Single-pass type I membrane protein</topology>
    </subcellularLocation>
    <subcellularLocation>
        <location evidence="1">Mitochondrion membrane</location>
        <topology evidence="1">Single-pass membrane protein</topology>
    </subcellularLocation>
    <subcellularLocation>
        <location evidence="3">Preautophagosomal structure membrane</location>
        <topology evidence="3">Single-pass type I membrane protein</topology>
    </subcellularLocation>
</comment>
<evidence type="ECO:0000256" key="11">
    <source>
        <dbReference type="ARBA" id="ARBA00022989"/>
    </source>
</evidence>
<keyword evidence="13" id="KW-0333">Golgi apparatus</keyword>
<evidence type="ECO:0000256" key="19">
    <source>
        <dbReference type="SAM" id="Phobius"/>
    </source>
</evidence>
<dbReference type="EMBL" id="CAJPDS010000121">
    <property type="protein sequence ID" value="CAF9938896.1"/>
    <property type="molecule type" value="Genomic_DNA"/>
</dbReference>
<evidence type="ECO:0000256" key="4">
    <source>
        <dbReference type="ARBA" id="ARBA00004614"/>
    </source>
</evidence>
<evidence type="ECO:0000256" key="17">
    <source>
        <dbReference type="ARBA" id="ARBA00023329"/>
    </source>
</evidence>
<keyword evidence="7" id="KW-0813">Transport</keyword>
<evidence type="ECO:0000256" key="14">
    <source>
        <dbReference type="ARBA" id="ARBA00023128"/>
    </source>
</evidence>
<comment type="caution">
    <text evidence="22">The sequence shown here is derived from an EMBL/GenBank/DDBJ whole genome shotgun (WGS) entry which is preliminary data.</text>
</comment>
<evidence type="ECO:0000256" key="9">
    <source>
        <dbReference type="ARBA" id="ARBA00022729"/>
    </source>
</evidence>
<evidence type="ECO:0000256" key="15">
    <source>
        <dbReference type="ARBA" id="ARBA00023136"/>
    </source>
</evidence>
<keyword evidence="10" id="KW-0653">Protein transport</keyword>
<keyword evidence="16" id="KW-1015">Disulfide bond</keyword>
<dbReference type="GO" id="GO:0031966">
    <property type="term" value="C:mitochondrial membrane"/>
    <property type="evidence" value="ECO:0007669"/>
    <property type="project" value="UniProtKB-SubCell"/>
</dbReference>
<dbReference type="InterPro" id="IPR009011">
    <property type="entry name" value="Man6P_isomerase_rcpt-bd_dom_sf"/>
</dbReference>
<evidence type="ECO:0000313" key="23">
    <source>
        <dbReference type="Proteomes" id="UP000664521"/>
    </source>
</evidence>
<evidence type="ECO:0000256" key="3">
    <source>
        <dbReference type="ARBA" id="ARBA00004472"/>
    </source>
</evidence>
<dbReference type="PANTHER" id="PTHR15071">
    <property type="entry name" value="MANNOSE-6-PHOSPHATE RECEPTOR FAMILY MEMBER"/>
    <property type="match status" value="1"/>
</dbReference>
<dbReference type="Proteomes" id="UP000664521">
    <property type="component" value="Unassembled WGS sequence"/>
</dbReference>
<keyword evidence="14" id="KW-0496">Mitochondrion</keyword>
<keyword evidence="15 19" id="KW-0472">Membrane</keyword>
<dbReference type="InterPro" id="IPR018939">
    <property type="entry name" value="Autophagy-rel_prot_27"/>
</dbReference>
<evidence type="ECO:0000256" key="16">
    <source>
        <dbReference type="ARBA" id="ARBA00023157"/>
    </source>
</evidence>
<reference evidence="22" key="1">
    <citation type="submission" date="2021-03" db="EMBL/GenBank/DDBJ databases">
        <authorList>
            <person name="Tagirdzhanova G."/>
        </authorList>
    </citation>
    <scope>NUCLEOTIDE SEQUENCE</scope>
</reference>
<dbReference type="GO" id="GO:0006914">
    <property type="term" value="P:autophagy"/>
    <property type="evidence" value="ECO:0007669"/>
    <property type="project" value="UniProtKB-KW"/>
</dbReference>
<evidence type="ECO:0000256" key="5">
    <source>
        <dbReference type="ARBA" id="ARBA00005363"/>
    </source>
</evidence>
<keyword evidence="11 19" id="KW-1133">Transmembrane helix</keyword>
<evidence type="ECO:0000256" key="20">
    <source>
        <dbReference type="SAM" id="SignalP"/>
    </source>
</evidence>
<dbReference type="Gene3D" id="2.70.130.10">
    <property type="entry name" value="Mannose-6-phosphate receptor binding domain"/>
    <property type="match status" value="1"/>
</dbReference>
<evidence type="ECO:0000256" key="8">
    <source>
        <dbReference type="ARBA" id="ARBA00022692"/>
    </source>
</evidence>
<evidence type="ECO:0000256" key="2">
    <source>
        <dbReference type="ARBA" id="ARBA00004358"/>
    </source>
</evidence>
<evidence type="ECO:0000259" key="21">
    <source>
        <dbReference type="PROSITE" id="PS51914"/>
    </source>
</evidence>
<keyword evidence="8 19" id="KW-0812">Transmembrane</keyword>
<keyword evidence="23" id="KW-1185">Reference proteome</keyword>
<feature type="compositionally biased region" description="Basic and acidic residues" evidence="18">
    <location>
        <begin position="210"/>
        <end position="219"/>
    </location>
</feature>
<feature type="region of interest" description="Disordered" evidence="18">
    <location>
        <begin position="149"/>
        <end position="192"/>
    </location>
</feature>
<feature type="domain" description="MRH" evidence="21">
    <location>
        <begin position="26"/>
        <end position="277"/>
    </location>
</feature>
<dbReference type="Pfam" id="PF09451">
    <property type="entry name" value="ATG27"/>
    <property type="match status" value="2"/>
</dbReference>
<dbReference type="InterPro" id="IPR044865">
    <property type="entry name" value="MRH_dom"/>
</dbReference>